<evidence type="ECO:0000313" key="3">
    <source>
        <dbReference type="Proteomes" id="UP000179005"/>
    </source>
</evidence>
<dbReference type="SMART" id="SM01133">
    <property type="entry name" value="DeoC"/>
    <property type="match status" value="1"/>
</dbReference>
<reference evidence="2 3" key="1">
    <citation type="journal article" date="2016" name="Nat. Commun.">
        <title>Thousands of microbial genomes shed light on interconnected biogeochemical processes in an aquifer system.</title>
        <authorList>
            <person name="Anantharaman K."/>
            <person name="Brown C.T."/>
            <person name="Hug L.A."/>
            <person name="Sharon I."/>
            <person name="Castelle C.J."/>
            <person name="Probst A.J."/>
            <person name="Thomas B.C."/>
            <person name="Singh A."/>
            <person name="Wilkins M.J."/>
            <person name="Karaoz U."/>
            <person name="Brodie E.L."/>
            <person name="Williams K.H."/>
            <person name="Hubbard S.S."/>
            <person name="Banfield J.F."/>
        </authorList>
    </citation>
    <scope>NUCLEOTIDE SEQUENCE [LARGE SCALE GENOMIC DNA]</scope>
</reference>
<dbReference type="SUPFAM" id="SSF51569">
    <property type="entry name" value="Aldolase"/>
    <property type="match status" value="1"/>
</dbReference>
<dbReference type="CDD" id="cd00958">
    <property type="entry name" value="DhnA"/>
    <property type="match status" value="1"/>
</dbReference>
<gene>
    <name evidence="2" type="ORF">A2797_00915</name>
</gene>
<dbReference type="InterPro" id="IPR002915">
    <property type="entry name" value="DeoC/FbaB/LacD_aldolase"/>
</dbReference>
<dbReference type="InterPro" id="IPR041720">
    <property type="entry name" value="FbaB-like"/>
</dbReference>
<dbReference type="Proteomes" id="UP000179005">
    <property type="component" value="Unassembled WGS sequence"/>
</dbReference>
<sequence>MVDLDKILHNGKALFLAYDHGLEHSPKDFEKGDEFTGAVDPQFILDIAHKGGYTAVALQKGTAEKYYTVWGADERNEVPLIVKLNGKTNIPKVEPYSPLICSVEEAIGLGASAVGYTVFVGSEHEGEMLEIFGAITHEAHAKGLPVVAWMYPRGKWVTEKYGSDTNPDIVAYAARVGLEADADIVKVKYTGDRESFAKVVQAAGRTKVVLSGGEKTEKPEEFIQTVKDVMAAGATGVAVGRNVWKSSDPLKVTEEIKKIVFG</sequence>
<dbReference type="PANTHER" id="PTHR47916:SF1">
    <property type="entry name" value="3-HYDROXY-5-PHOSPHONOOXYPENTANE-2,4-DIONE THIOLASE"/>
    <property type="match status" value="1"/>
</dbReference>
<dbReference type="PANTHER" id="PTHR47916">
    <property type="entry name" value="FRUCTOSE-BISPHOSPHATE ALDOLASE CLASS 1"/>
    <property type="match status" value="1"/>
</dbReference>
<dbReference type="GO" id="GO:0004332">
    <property type="term" value="F:fructose-bisphosphate aldolase activity"/>
    <property type="evidence" value="ECO:0007669"/>
    <property type="project" value="InterPro"/>
</dbReference>
<evidence type="ECO:0000313" key="2">
    <source>
        <dbReference type="EMBL" id="OGC54731.1"/>
    </source>
</evidence>
<dbReference type="EMBL" id="MEVC01000017">
    <property type="protein sequence ID" value="OGC54731.1"/>
    <property type="molecule type" value="Genomic_DNA"/>
</dbReference>
<name>A0A1F4VBU6_UNCKA</name>
<organism evidence="2 3">
    <name type="scientific">candidate division WWE3 bacterium RIFCSPHIGHO2_01_FULL_48_15</name>
    <dbReference type="NCBI Taxonomy" id="1802619"/>
    <lineage>
        <taxon>Bacteria</taxon>
        <taxon>Katanobacteria</taxon>
    </lineage>
</organism>
<comment type="caution">
    <text evidence="2">The sequence shown here is derived from an EMBL/GenBank/DDBJ whole genome shotgun (WGS) entry which is preliminary data.</text>
</comment>
<dbReference type="PIRSF" id="PIRSF038992">
    <property type="entry name" value="Aldolase_Ia"/>
    <property type="match status" value="1"/>
</dbReference>
<feature type="active site" description="Proton donor" evidence="1">
    <location>
        <position position="151"/>
    </location>
</feature>
<evidence type="ECO:0008006" key="4">
    <source>
        <dbReference type="Google" id="ProtNLM"/>
    </source>
</evidence>
<protein>
    <recommendedName>
        <fullName evidence="4">Fructose-bisphosphate aldolase</fullName>
    </recommendedName>
</protein>
<feature type="active site" description="Schiff-base intermediate with dihydroxyacetone-P" evidence="1">
    <location>
        <position position="186"/>
    </location>
</feature>
<dbReference type="InterPro" id="IPR013785">
    <property type="entry name" value="Aldolase_TIM"/>
</dbReference>
<dbReference type="STRING" id="1802619.A2797_00915"/>
<dbReference type="AlphaFoldDB" id="A0A1F4VBU6"/>
<dbReference type="Gene3D" id="3.20.20.70">
    <property type="entry name" value="Aldolase class I"/>
    <property type="match status" value="1"/>
</dbReference>
<proteinExistence type="predicted"/>
<evidence type="ECO:0000256" key="1">
    <source>
        <dbReference type="PIRSR" id="PIRSR038992-1"/>
    </source>
</evidence>
<dbReference type="InterPro" id="IPR050456">
    <property type="entry name" value="DeoC/FbaB_aldolase"/>
</dbReference>
<dbReference type="Pfam" id="PF01791">
    <property type="entry name" value="DeoC"/>
    <property type="match status" value="1"/>
</dbReference>
<accession>A0A1F4VBU6</accession>